<accession>A0A4Q5LFY1</accession>
<dbReference type="EMBL" id="SEWE01000002">
    <property type="protein sequence ID" value="RYU84351.1"/>
    <property type="molecule type" value="Genomic_DNA"/>
</dbReference>
<dbReference type="InterPro" id="IPR011635">
    <property type="entry name" value="CARDB"/>
</dbReference>
<name>A0A4Q5LFY1_9BACT</name>
<dbReference type="NCBIfam" id="TIGR04183">
    <property type="entry name" value="Por_Secre_tail"/>
    <property type="match status" value="1"/>
</dbReference>
<dbReference type="Gene3D" id="2.60.40.10">
    <property type="entry name" value="Immunoglobulins"/>
    <property type="match status" value="2"/>
</dbReference>
<comment type="caution">
    <text evidence="3">The sequence shown here is derived from an EMBL/GenBank/DDBJ whole genome shotgun (WGS) entry which is preliminary data.</text>
</comment>
<evidence type="ECO:0000256" key="1">
    <source>
        <dbReference type="SAM" id="SignalP"/>
    </source>
</evidence>
<dbReference type="Pfam" id="PF07705">
    <property type="entry name" value="CARDB"/>
    <property type="match status" value="2"/>
</dbReference>
<dbReference type="InterPro" id="IPR026444">
    <property type="entry name" value="Secre_tail"/>
</dbReference>
<evidence type="ECO:0000313" key="4">
    <source>
        <dbReference type="Proteomes" id="UP000294155"/>
    </source>
</evidence>
<keyword evidence="4" id="KW-1185">Reference proteome</keyword>
<keyword evidence="1" id="KW-0732">Signal</keyword>
<evidence type="ECO:0000259" key="2">
    <source>
        <dbReference type="Pfam" id="PF07705"/>
    </source>
</evidence>
<dbReference type="RefSeq" id="WP_129919318.1">
    <property type="nucleotide sequence ID" value="NZ_SEWE01000002.1"/>
</dbReference>
<dbReference type="OrthoDB" id="972884at2"/>
<protein>
    <submittedName>
        <fullName evidence="3">T9SS type A sorting domain-containing protein</fullName>
    </submittedName>
</protein>
<feature type="signal peptide" evidence="1">
    <location>
        <begin position="1"/>
        <end position="21"/>
    </location>
</feature>
<feature type="domain" description="CARDB" evidence="2">
    <location>
        <begin position="26"/>
        <end position="135"/>
    </location>
</feature>
<proteinExistence type="predicted"/>
<dbReference type="Proteomes" id="UP000294155">
    <property type="component" value="Unassembled WGS sequence"/>
</dbReference>
<sequence>MPKIFTLVLLLLAGLSKVAGAQNLTDLVIVAPFNLPTTVQAGGLYPMSAVIKNQGTNGSQFNCIGFYLSTNATWDANDAFLGTSCQGLMFPGQSGPCSITATIPAGTVPGNYYLVLVADPLNAEPELNENNNVVSFALTVAAAGATNRPDLTLWRPSISFNAVPAGGSTGSFTFINNVGTGSVGAYEIGYFLSTDTVFSASTDVFMGLVTGSNLPPSGGTVHSIPILTVPATTTPGNYYLVLMVDPRNLVVESNENNNSRALPLRVTGSPTGTAPAAAPQLAVYPNPAGVGAPLTVLLPGFAQAADLRLHDALGREVTRMAAAGPRTQLPTQGLPAGVYVLRATGPGLNATQRVLLR</sequence>
<feature type="chain" id="PRO_5020679997" evidence="1">
    <location>
        <begin position="22"/>
        <end position="357"/>
    </location>
</feature>
<dbReference type="InterPro" id="IPR013783">
    <property type="entry name" value="Ig-like_fold"/>
</dbReference>
<feature type="domain" description="CARDB" evidence="2">
    <location>
        <begin position="149"/>
        <end position="260"/>
    </location>
</feature>
<reference evidence="3 4" key="1">
    <citation type="submission" date="2019-02" db="EMBL/GenBank/DDBJ databases">
        <title>Bacterial novel species isolated from soil.</title>
        <authorList>
            <person name="Jung H.-Y."/>
        </authorList>
    </citation>
    <scope>NUCLEOTIDE SEQUENCE [LARGE SCALE GENOMIC DNA]</scope>
    <source>
        <strain evidence="3 4">1-3-3-3</strain>
    </source>
</reference>
<gene>
    <name evidence="3" type="ORF">EWM57_01275</name>
</gene>
<dbReference type="AlphaFoldDB" id="A0A4Q5LFY1"/>
<evidence type="ECO:0000313" key="3">
    <source>
        <dbReference type="EMBL" id="RYU84351.1"/>
    </source>
</evidence>
<organism evidence="3 4">
    <name type="scientific">Hymenobacter persicinus</name>
    <dbReference type="NCBI Taxonomy" id="2025506"/>
    <lineage>
        <taxon>Bacteria</taxon>
        <taxon>Pseudomonadati</taxon>
        <taxon>Bacteroidota</taxon>
        <taxon>Cytophagia</taxon>
        <taxon>Cytophagales</taxon>
        <taxon>Hymenobacteraceae</taxon>
        <taxon>Hymenobacter</taxon>
    </lineage>
</organism>